<proteinExistence type="predicted"/>
<dbReference type="InterPro" id="IPR001810">
    <property type="entry name" value="F-box_dom"/>
</dbReference>
<evidence type="ECO:0000313" key="3">
    <source>
        <dbReference type="Proteomes" id="UP000627934"/>
    </source>
</evidence>
<evidence type="ECO:0000259" key="1">
    <source>
        <dbReference type="Pfam" id="PF12937"/>
    </source>
</evidence>
<dbReference type="EMBL" id="MDYX01000024">
    <property type="protein sequence ID" value="KAF9629356.1"/>
    <property type="molecule type" value="Genomic_DNA"/>
</dbReference>
<feature type="domain" description="F-box" evidence="1">
    <location>
        <begin position="27"/>
        <end position="92"/>
    </location>
</feature>
<reference evidence="2" key="2">
    <citation type="journal article" date="2018" name="DNA Res.">
        <title>Comparative genome and transcriptome analyses reveal adaptations to opportunistic infections in woody plant degrading pathogens of Botryosphaeriaceae.</title>
        <authorList>
            <person name="Yan J.Y."/>
            <person name="Zhao W.S."/>
            <person name="Chen Z."/>
            <person name="Xing Q.K."/>
            <person name="Zhang W."/>
            <person name="Chethana K.W.T."/>
            <person name="Xue M.F."/>
            <person name="Xu J.P."/>
            <person name="Phillips A.J.L."/>
            <person name="Wang Y."/>
            <person name="Liu J.H."/>
            <person name="Liu M."/>
            <person name="Zhou Y."/>
            <person name="Jayawardena R.S."/>
            <person name="Manawasinghe I.S."/>
            <person name="Huang J.B."/>
            <person name="Qiao G.H."/>
            <person name="Fu C.Y."/>
            <person name="Guo F.F."/>
            <person name="Dissanayake A.J."/>
            <person name="Peng Y.L."/>
            <person name="Hyde K.D."/>
            <person name="Li X.H."/>
        </authorList>
    </citation>
    <scope>NUCLEOTIDE SEQUENCE</scope>
    <source>
        <strain evidence="2">CSS-01s</strain>
    </source>
</reference>
<gene>
    <name evidence="2" type="ORF">BFW01_g10559</name>
</gene>
<dbReference type="Proteomes" id="UP000627934">
    <property type="component" value="Unassembled WGS sequence"/>
</dbReference>
<evidence type="ECO:0000313" key="2">
    <source>
        <dbReference type="EMBL" id="KAF9629356.1"/>
    </source>
</evidence>
<accession>A0A8H7IPJ0</accession>
<sequence>MRGPVHLPTTPHEQVRQHLGFLFIKMDALPDELKLHIISYLDCAPPSDRRFFDEPNPRALSSLRDQPLKALSLVSRRWHRIIKPLLFHYLVFHLHILDDEHNEWIPSRAQELPQIRHFLGKFDRRHHVKSLLVCAHGEIYGSLRADIASVSTDFWSAVFYSIEPASIKVVAPPAALARLAGSGGYFQHAWAFEQSYHVLELRQNVSLTDDGCADPFGTTENLMARRRWCHIGYNEGSSLSAYNLYEYQHYISPCVLRHLLERASWDTNTATSLTYVAIFPTSENVLRFARHLALLPTQCHITFQLAPEPTSTILHEPERMKRAQPADLWVELDRTYRVLAGFLVHNRRHKLRPSVKSRDYRWKALVETLDDDEHLGALKGHGWAKTDGSEWVPVDPIKHHPV</sequence>
<dbReference type="AlphaFoldDB" id="A0A8H7IPJ0"/>
<name>A0A8H7IPJ0_9PEZI</name>
<dbReference type="Gene3D" id="1.20.1280.50">
    <property type="match status" value="1"/>
</dbReference>
<dbReference type="Pfam" id="PF12937">
    <property type="entry name" value="F-box-like"/>
    <property type="match status" value="1"/>
</dbReference>
<protein>
    <submittedName>
        <fullName evidence="2">F-box domain-containing protein</fullName>
    </submittedName>
</protein>
<organism evidence="2 3">
    <name type="scientific">Lasiodiplodia theobromae</name>
    <dbReference type="NCBI Taxonomy" id="45133"/>
    <lineage>
        <taxon>Eukaryota</taxon>
        <taxon>Fungi</taxon>
        <taxon>Dikarya</taxon>
        <taxon>Ascomycota</taxon>
        <taxon>Pezizomycotina</taxon>
        <taxon>Dothideomycetes</taxon>
        <taxon>Dothideomycetes incertae sedis</taxon>
        <taxon>Botryosphaeriales</taxon>
        <taxon>Botryosphaeriaceae</taxon>
        <taxon>Lasiodiplodia</taxon>
    </lineage>
</organism>
<reference evidence="2" key="1">
    <citation type="submission" date="2016-08" db="EMBL/GenBank/DDBJ databases">
        <authorList>
            <person name="Yan J."/>
        </authorList>
    </citation>
    <scope>NUCLEOTIDE SEQUENCE</scope>
    <source>
        <strain evidence="2">CSS-01s</strain>
    </source>
</reference>
<comment type="caution">
    <text evidence="2">The sequence shown here is derived from an EMBL/GenBank/DDBJ whole genome shotgun (WGS) entry which is preliminary data.</text>
</comment>